<sequence length="311" mass="35701">MIYRDIPGFNSPLPVITFGGASVSGEGGGYGFGSMSEGESEKLLKGAWEAGITLFDTAPIYGFGLSEERLGRYLPIEAMIVSKCGVDWHPSMRVNMTNDPKVAERMLGESLKRLKREVIDIYMVHWPDSKVDIRVTLEVLKKTQDQGKIKKIGLCNTNLDELNKAREVCKIEVIQSELNLFNQEAFTRLGDERKNYFTMGWGTFDKGILSGRVTKDRQYDKSDARSWAPWWNKKEVQKKIERTNQLKEILQDYQVSLPEFCFQYNLHFFNISSCLIGFKSVSDIVHVTSNLQQNLMRERIEEVVERWNKCS</sequence>
<proteinExistence type="predicted"/>
<dbReference type="AlphaFoldDB" id="A0AAX4HJ74"/>
<dbReference type="GO" id="GO:0016491">
    <property type="term" value="F:oxidoreductase activity"/>
    <property type="evidence" value="ECO:0007669"/>
    <property type="project" value="UniProtKB-KW"/>
</dbReference>
<dbReference type="InterPro" id="IPR050523">
    <property type="entry name" value="AKR_Detox_Biosynth"/>
</dbReference>
<dbReference type="Pfam" id="PF00248">
    <property type="entry name" value="Aldo_ket_red"/>
    <property type="match status" value="1"/>
</dbReference>
<dbReference type="EMBL" id="CP139487">
    <property type="protein sequence ID" value="WPU63274.1"/>
    <property type="molecule type" value="Genomic_DNA"/>
</dbReference>
<dbReference type="InterPro" id="IPR023210">
    <property type="entry name" value="NADP_OxRdtase_dom"/>
</dbReference>
<feature type="domain" description="NADP-dependent oxidoreductase" evidence="2">
    <location>
        <begin position="16"/>
        <end position="304"/>
    </location>
</feature>
<organism evidence="3 4">
    <name type="scientific">Peredibacter starrii</name>
    <dbReference type="NCBI Taxonomy" id="28202"/>
    <lineage>
        <taxon>Bacteria</taxon>
        <taxon>Pseudomonadati</taxon>
        <taxon>Bdellovibrionota</taxon>
        <taxon>Bacteriovoracia</taxon>
        <taxon>Bacteriovoracales</taxon>
        <taxon>Bacteriovoracaceae</taxon>
        <taxon>Peredibacter</taxon>
    </lineage>
</organism>
<dbReference type="GO" id="GO:0005829">
    <property type="term" value="C:cytosol"/>
    <property type="evidence" value="ECO:0007669"/>
    <property type="project" value="TreeGrafter"/>
</dbReference>
<dbReference type="InterPro" id="IPR036812">
    <property type="entry name" value="NAD(P)_OxRdtase_dom_sf"/>
</dbReference>
<dbReference type="SUPFAM" id="SSF51430">
    <property type="entry name" value="NAD(P)-linked oxidoreductase"/>
    <property type="match status" value="1"/>
</dbReference>
<dbReference type="RefSeq" id="WP_321389685.1">
    <property type="nucleotide sequence ID" value="NZ_CP139487.1"/>
</dbReference>
<evidence type="ECO:0000256" key="1">
    <source>
        <dbReference type="ARBA" id="ARBA00023002"/>
    </source>
</evidence>
<dbReference type="KEGG" id="psti:SOO65_11315"/>
<evidence type="ECO:0000313" key="4">
    <source>
        <dbReference type="Proteomes" id="UP001324634"/>
    </source>
</evidence>
<keyword evidence="4" id="KW-1185">Reference proteome</keyword>
<evidence type="ECO:0000259" key="2">
    <source>
        <dbReference type="Pfam" id="PF00248"/>
    </source>
</evidence>
<dbReference type="Proteomes" id="UP001324634">
    <property type="component" value="Chromosome"/>
</dbReference>
<dbReference type="PRINTS" id="PR00069">
    <property type="entry name" value="ALDKETRDTASE"/>
</dbReference>
<dbReference type="Gene3D" id="3.20.20.100">
    <property type="entry name" value="NADP-dependent oxidoreductase domain"/>
    <property type="match status" value="1"/>
</dbReference>
<dbReference type="PANTHER" id="PTHR43364:SF4">
    <property type="entry name" value="NAD(P)-LINKED OXIDOREDUCTASE SUPERFAMILY PROTEIN"/>
    <property type="match status" value="1"/>
</dbReference>
<accession>A0AAX4HJ74</accession>
<name>A0AAX4HJ74_9BACT</name>
<gene>
    <name evidence="3" type="ORF">SOO65_11315</name>
</gene>
<reference evidence="3 4" key="1">
    <citation type="submission" date="2023-11" db="EMBL/GenBank/DDBJ databases">
        <title>Peredibacter starrii A3.12.</title>
        <authorList>
            <person name="Mitchell R.J."/>
        </authorList>
    </citation>
    <scope>NUCLEOTIDE SEQUENCE [LARGE SCALE GENOMIC DNA]</scope>
    <source>
        <strain evidence="3 4">A3.12</strain>
    </source>
</reference>
<dbReference type="PANTHER" id="PTHR43364">
    <property type="entry name" value="NADH-SPECIFIC METHYLGLYOXAL REDUCTASE-RELATED"/>
    <property type="match status" value="1"/>
</dbReference>
<protein>
    <submittedName>
        <fullName evidence="3">Aldo/keto reductase</fullName>
    </submittedName>
</protein>
<evidence type="ECO:0000313" key="3">
    <source>
        <dbReference type="EMBL" id="WPU63274.1"/>
    </source>
</evidence>
<dbReference type="InterPro" id="IPR020471">
    <property type="entry name" value="AKR"/>
</dbReference>
<keyword evidence="1" id="KW-0560">Oxidoreductase</keyword>